<organism evidence="1 2">
    <name type="scientific">Chlamydia psittaci 99DC5</name>
    <dbReference type="NCBI Taxonomy" id="1112251"/>
    <lineage>
        <taxon>Bacteria</taxon>
        <taxon>Pseudomonadati</taxon>
        <taxon>Chlamydiota</taxon>
        <taxon>Chlamydiia</taxon>
        <taxon>Chlamydiales</taxon>
        <taxon>Chlamydiaceae</taxon>
        <taxon>Chlamydia/Chlamydophila group</taxon>
        <taxon>Chlamydia</taxon>
    </lineage>
</organism>
<sequence>MADPKVIDLYQLNSFMVFVRIKENCSIGVIGNKVRTAK</sequence>
<gene>
    <name evidence="1" type="ORF">CP99DC5_0561</name>
</gene>
<evidence type="ECO:0000313" key="1">
    <source>
        <dbReference type="EMBL" id="EPJ28422.1"/>
    </source>
</evidence>
<name>A0ABP2X453_CHLPS</name>
<proteinExistence type="predicted"/>
<keyword evidence="2" id="KW-1185">Reference proteome</keyword>
<protein>
    <submittedName>
        <fullName evidence="1">Uncharacterized protein</fullName>
    </submittedName>
</protein>
<evidence type="ECO:0000313" key="2">
    <source>
        <dbReference type="Proteomes" id="UP000014627"/>
    </source>
</evidence>
<comment type="caution">
    <text evidence="1">The sequence shown here is derived from an EMBL/GenBank/DDBJ whole genome shotgun (WGS) entry which is preliminary data.</text>
</comment>
<dbReference type="Proteomes" id="UP000014627">
    <property type="component" value="Unassembled WGS sequence"/>
</dbReference>
<reference evidence="1 2" key="1">
    <citation type="submission" date="2013-04" db="EMBL/GenBank/DDBJ databases">
        <title>Genome sequence of Chlamydia psittaci 99DC5.</title>
        <authorList>
            <person name="Huot-Creasy H."/>
            <person name="McCracken C.L."/>
            <person name="Humphries M."/>
            <person name="Sachse K."/>
            <person name="Laroucau K."/>
            <person name="Bavoil P."/>
            <person name="Myers G.S."/>
        </authorList>
    </citation>
    <scope>NUCLEOTIDE SEQUENCE [LARGE SCALE GENOMIC DNA]</scope>
    <source>
        <strain evidence="1 2">99DC5</strain>
    </source>
</reference>
<accession>A0ABP2X453</accession>
<dbReference type="EMBL" id="ATLC01000045">
    <property type="protein sequence ID" value="EPJ28422.1"/>
    <property type="molecule type" value="Genomic_DNA"/>
</dbReference>